<dbReference type="KEGG" id="mid:MIP_07041"/>
<evidence type="ECO:0000313" key="2">
    <source>
        <dbReference type="EMBL" id="AFS16738.1"/>
    </source>
</evidence>
<sequence>MRRLPQPGQSIPNNALVGHTGSGPFGVVGSPAQMAAHINVVDAATTSGAPRPACAAPRRVTNIEIRA</sequence>
<dbReference type="AlphaFoldDB" id="J9WKM4"/>
<keyword evidence="2" id="KW-0808">Transferase</keyword>
<proteinExistence type="predicted"/>
<accession>J9WKM4</accession>
<reference evidence="2 3" key="1">
    <citation type="journal article" date="2007" name="PLoS ONE">
        <title>Molecular analysis of a leprosy immunotherapeutic bacillus provides insights into Mycobacterium evolution.</title>
        <authorList>
            <person name="Ahmed N."/>
            <person name="Saini V."/>
            <person name="Raghuvanshi S."/>
            <person name="Khurana J.P."/>
            <person name="Tyagi A.K."/>
            <person name="Tyagi A.K."/>
            <person name="Hasnain S.E."/>
        </authorList>
    </citation>
    <scope>NUCLEOTIDE SEQUENCE [LARGE SCALE GENOMIC DNA]</scope>
    <source>
        <strain evidence="2">MTCC 9506</strain>
    </source>
</reference>
<evidence type="ECO:0000256" key="1">
    <source>
        <dbReference type="SAM" id="MobiDB-lite"/>
    </source>
</evidence>
<feature type="region of interest" description="Disordered" evidence="1">
    <location>
        <begin position="1"/>
        <end position="20"/>
    </location>
</feature>
<protein>
    <submittedName>
        <fullName evidence="2">UDP-3-O-[3-hydroxymyristoyl] glucosamineN-acyl transferase</fullName>
    </submittedName>
</protein>
<organism evidence="2 3">
    <name type="scientific">Mycobacterium indicus pranii (strain DSM 45239 / MTCC 9506)</name>
    <dbReference type="NCBI Taxonomy" id="1232724"/>
    <lineage>
        <taxon>Bacteria</taxon>
        <taxon>Bacillati</taxon>
        <taxon>Actinomycetota</taxon>
        <taxon>Actinomycetes</taxon>
        <taxon>Mycobacteriales</taxon>
        <taxon>Mycobacteriaceae</taxon>
        <taxon>Mycobacterium</taxon>
        <taxon>Mycobacterium avium complex (MAC)</taxon>
    </lineage>
</organism>
<dbReference type="HOGENOM" id="CLU_2807815_0_0_11"/>
<evidence type="ECO:0000313" key="3">
    <source>
        <dbReference type="Proteomes" id="UP000007329"/>
    </source>
</evidence>
<dbReference type="GO" id="GO:0016740">
    <property type="term" value="F:transferase activity"/>
    <property type="evidence" value="ECO:0007669"/>
    <property type="project" value="UniProtKB-KW"/>
</dbReference>
<reference evidence="2 3" key="2">
    <citation type="journal article" date="2012" name="Nucleic Acids Res.">
        <title>Massive gene acquisitions in Mycobacterium indicus pranii provide a perspective on mycobacterial evolution.</title>
        <authorList>
            <person name="Saini V."/>
            <person name="Raghuvanshi S."/>
            <person name="Khurana J.P."/>
            <person name="Ahmed N."/>
            <person name="Hasnain S.E."/>
            <person name="Tyagi A.K."/>
            <person name="Tyagi A.K."/>
        </authorList>
    </citation>
    <scope>NUCLEOTIDE SEQUENCE [LARGE SCALE GENOMIC DNA]</scope>
    <source>
        <strain evidence="3">DSM 45239 / MTCC 9506</strain>
    </source>
</reference>
<name>J9WKM4_MYCIP</name>
<dbReference type="EMBL" id="CP002275">
    <property type="protein sequence ID" value="AFS16738.1"/>
    <property type="molecule type" value="Genomic_DNA"/>
</dbReference>
<dbReference type="Proteomes" id="UP000007329">
    <property type="component" value="Chromosome"/>
</dbReference>
<gene>
    <name evidence="2" type="ORF">MIP_07041</name>
</gene>